<dbReference type="AlphaFoldDB" id="A0A395WCL9"/>
<evidence type="ECO:0000256" key="10">
    <source>
        <dbReference type="RuleBase" id="RU361207"/>
    </source>
</evidence>
<dbReference type="Proteomes" id="UP000265489">
    <property type="component" value="Unassembled WGS sequence"/>
</dbReference>
<evidence type="ECO:0000313" key="14">
    <source>
        <dbReference type="Proteomes" id="UP000285288"/>
    </source>
</evidence>
<dbReference type="GO" id="GO:0004134">
    <property type="term" value="F:4-alpha-glucanotransferase activity"/>
    <property type="evidence" value="ECO:0007669"/>
    <property type="project" value="UniProtKB-EC"/>
</dbReference>
<dbReference type="RefSeq" id="WP_003865312.1">
    <property type="nucleotide sequence ID" value="NZ_CABLCL010000081.1"/>
</dbReference>
<dbReference type="Gene3D" id="3.20.20.80">
    <property type="entry name" value="Glycosidases"/>
    <property type="match status" value="1"/>
</dbReference>
<comment type="catalytic activity">
    <reaction evidence="1 10">
        <text>Transfers a segment of a (1-&gt;4)-alpha-D-glucan to a new position in an acceptor, which may be glucose or a (1-&gt;4)-alpha-D-glucan.</text>
        <dbReference type="EC" id="2.4.1.25"/>
    </reaction>
</comment>
<dbReference type="InterPro" id="IPR003385">
    <property type="entry name" value="Glyco_hydro_77"/>
</dbReference>
<evidence type="ECO:0000256" key="3">
    <source>
        <dbReference type="ARBA" id="ARBA00012560"/>
    </source>
</evidence>
<dbReference type="PANTHER" id="PTHR32438:SF5">
    <property type="entry name" value="4-ALPHA-GLUCANOTRANSFERASE DPE1, CHLOROPLASTIC_AMYLOPLASTIC"/>
    <property type="match status" value="1"/>
</dbReference>
<evidence type="ECO:0000256" key="6">
    <source>
        <dbReference type="ARBA" id="ARBA00022679"/>
    </source>
</evidence>
<dbReference type="GeneID" id="66578970"/>
<evidence type="ECO:0000313" key="12">
    <source>
        <dbReference type="EMBL" id="RHB08319.1"/>
    </source>
</evidence>
<dbReference type="EMBL" id="QSGD01000009">
    <property type="protein sequence ID" value="RHB08319.1"/>
    <property type="molecule type" value="Genomic_DNA"/>
</dbReference>
<proteinExistence type="inferred from homology"/>
<keyword evidence="5 10" id="KW-0328">Glycosyltransferase</keyword>
<comment type="similarity">
    <text evidence="2 10">Belongs to the disproportionating enzyme family.</text>
</comment>
<keyword evidence="6 10" id="KW-0808">Transferase</keyword>
<evidence type="ECO:0000256" key="2">
    <source>
        <dbReference type="ARBA" id="ARBA00005684"/>
    </source>
</evidence>
<dbReference type="EC" id="2.4.1.25" evidence="3 10"/>
<dbReference type="NCBIfam" id="NF011080">
    <property type="entry name" value="PRK14508.1-3"/>
    <property type="match status" value="1"/>
</dbReference>
<protein>
    <recommendedName>
        <fullName evidence="4 10">4-alpha-glucanotransferase</fullName>
        <ecNumber evidence="3 10">2.4.1.25</ecNumber>
    </recommendedName>
    <alternativeName>
        <fullName evidence="8 10">Amylomaltase</fullName>
    </alternativeName>
    <alternativeName>
        <fullName evidence="9 10">Disproportionating enzyme</fullName>
    </alternativeName>
</protein>
<dbReference type="EMBL" id="QRYQ01000004">
    <property type="protein sequence ID" value="RGU93127.1"/>
    <property type="molecule type" value="Genomic_DNA"/>
</dbReference>
<dbReference type="SUPFAM" id="SSF51445">
    <property type="entry name" value="(Trans)glycosidases"/>
    <property type="match status" value="1"/>
</dbReference>
<evidence type="ECO:0000256" key="5">
    <source>
        <dbReference type="ARBA" id="ARBA00022676"/>
    </source>
</evidence>
<dbReference type="Pfam" id="PF02446">
    <property type="entry name" value="Glyco_hydro_77"/>
    <property type="match status" value="1"/>
</dbReference>
<gene>
    <name evidence="11" type="primary">malQ</name>
    <name evidence="12" type="ORF">DW907_04060</name>
    <name evidence="11" type="ORF">DWW32_03930</name>
</gene>
<reference evidence="13 14" key="1">
    <citation type="submission" date="2018-08" db="EMBL/GenBank/DDBJ databases">
        <title>A genome reference for cultivated species of the human gut microbiota.</title>
        <authorList>
            <person name="Zou Y."/>
            <person name="Xue W."/>
            <person name="Luo G."/>
        </authorList>
    </citation>
    <scope>NUCLEOTIDE SEQUENCE [LARGE SCALE GENOMIC DNA]</scope>
    <source>
        <strain evidence="11 13">AF15-20</strain>
        <strain evidence="12 14">AM42-13AC</strain>
    </source>
</reference>
<evidence type="ECO:0000256" key="1">
    <source>
        <dbReference type="ARBA" id="ARBA00000439"/>
    </source>
</evidence>
<accession>A0A395WCL9</accession>
<evidence type="ECO:0000256" key="4">
    <source>
        <dbReference type="ARBA" id="ARBA00020295"/>
    </source>
</evidence>
<name>A0A395WCL9_9FIRM</name>
<keyword evidence="7 10" id="KW-0119">Carbohydrate metabolism</keyword>
<evidence type="ECO:0000313" key="11">
    <source>
        <dbReference type="EMBL" id="RGU93127.1"/>
    </source>
</evidence>
<comment type="caution">
    <text evidence="11">The sequence shown here is derived from an EMBL/GenBank/DDBJ whole genome shotgun (WGS) entry which is preliminary data.</text>
</comment>
<evidence type="ECO:0000313" key="13">
    <source>
        <dbReference type="Proteomes" id="UP000265489"/>
    </source>
</evidence>
<dbReference type="Proteomes" id="UP000285288">
    <property type="component" value="Unassembled WGS sequence"/>
</dbReference>
<sequence>MNRSAGILCPVFSIPANQGIGDLGQKTIRMIDIIADAGYSIWQILPLQMTGPTHSPYQTYSSFAGDPIYINLDRLCEMGLLTQSSIVNCNKFKDFIEYDKIREFKEPYFQKAFKVFKKEFDSFKEDFEAFKRDAFWLEEWSAYSLFKSFYNGAPWFEWEDEYKNWPKNRDIDLNDYQNEILYIQFLQFIFYKQLDEIQMYAHARNLKIMGDMPFYVDLDSADVWCNREAFLLDEEGKPEFIAGCPPDYFSETGQRWGMPIYDFDAQEENGYLFWCNRMSWMNRCYDMVRIDHFRAFDTYWKIPESCPTAIEGKWILGPAHKLMDAILKACPDIVLVAEDLGLIRPEVIELEDDYGIPGMDVLLFRMETKQLKKKAKKNSVLYTGTHDNATCNEDYHTYDSNKRISLRRFFKNQGYSSRSFNEMLCQYALDTDADTVILPIWDICGFKEEARINTPGTVSNKNWTWKLKDFKTFPDKLMSTKEWIKKSNR</sequence>
<organism evidence="11 13">
    <name type="scientific">Holdemanella biformis</name>
    <dbReference type="NCBI Taxonomy" id="1735"/>
    <lineage>
        <taxon>Bacteria</taxon>
        <taxon>Bacillati</taxon>
        <taxon>Bacillota</taxon>
        <taxon>Erysipelotrichia</taxon>
        <taxon>Erysipelotrichales</taxon>
        <taxon>Erysipelotrichaceae</taxon>
        <taxon>Holdemanella</taxon>
    </lineage>
</organism>
<dbReference type="InterPro" id="IPR017853">
    <property type="entry name" value="GH"/>
</dbReference>
<evidence type="ECO:0000256" key="8">
    <source>
        <dbReference type="ARBA" id="ARBA00031423"/>
    </source>
</evidence>
<dbReference type="NCBIfam" id="TIGR00217">
    <property type="entry name" value="malQ"/>
    <property type="match status" value="1"/>
</dbReference>
<evidence type="ECO:0000256" key="7">
    <source>
        <dbReference type="ARBA" id="ARBA00023277"/>
    </source>
</evidence>
<dbReference type="PANTHER" id="PTHR32438">
    <property type="entry name" value="4-ALPHA-GLUCANOTRANSFERASE DPE1, CHLOROPLASTIC/AMYLOPLASTIC"/>
    <property type="match status" value="1"/>
</dbReference>
<evidence type="ECO:0000256" key="9">
    <source>
        <dbReference type="ARBA" id="ARBA00031501"/>
    </source>
</evidence>
<dbReference type="GO" id="GO:0005975">
    <property type="term" value="P:carbohydrate metabolic process"/>
    <property type="evidence" value="ECO:0007669"/>
    <property type="project" value="InterPro"/>
</dbReference>